<feature type="region of interest" description="Disordered" evidence="1">
    <location>
        <begin position="88"/>
        <end position="107"/>
    </location>
</feature>
<sequence>MIKRTTKQVQDRLDHWKQEHQKLVRYQSEYAMDPTKITPEKMVLFQLQYIEELHADFDEMAKEYINMLLETPPKQDVKLEDLCDQAEDYIKERYPEDERGSETSSAN</sequence>
<protein>
    <submittedName>
        <fullName evidence="2">Uncharacterized protein</fullName>
    </submittedName>
</protein>
<proteinExistence type="predicted"/>
<evidence type="ECO:0000256" key="1">
    <source>
        <dbReference type="SAM" id="MobiDB-lite"/>
    </source>
</evidence>
<comment type="caution">
    <text evidence="2">The sequence shown here is derived from an EMBL/GenBank/DDBJ whole genome shotgun (WGS) entry which is preliminary data.</text>
</comment>
<gene>
    <name evidence="2" type="ORF">H5982_02490</name>
</gene>
<organism evidence="2 3">
    <name type="scientific">Faecalicoccus acidiformans</name>
    <dbReference type="NCBI Taxonomy" id="915173"/>
    <lineage>
        <taxon>Bacteria</taxon>
        <taxon>Bacillati</taxon>
        <taxon>Bacillota</taxon>
        <taxon>Erysipelotrichia</taxon>
        <taxon>Erysipelotrichales</taxon>
        <taxon>Erysipelotrichaceae</taxon>
        <taxon>Faecalicoccus</taxon>
    </lineage>
</organism>
<evidence type="ECO:0000313" key="3">
    <source>
        <dbReference type="Proteomes" id="UP000775500"/>
    </source>
</evidence>
<reference evidence="2 3" key="1">
    <citation type="journal article" date="2021" name="Sci. Rep.">
        <title>The distribution of antibiotic resistance genes in chicken gut microbiota commensals.</title>
        <authorList>
            <person name="Juricova H."/>
            <person name="Matiasovicova J."/>
            <person name="Kubasova T."/>
            <person name="Cejkova D."/>
            <person name="Rychlik I."/>
        </authorList>
    </citation>
    <scope>NUCLEOTIDE SEQUENCE [LARGE SCALE GENOMIC DNA]</scope>
    <source>
        <strain evidence="2 3">An423</strain>
    </source>
</reference>
<keyword evidence="3" id="KW-1185">Reference proteome</keyword>
<accession>A0ABS2FNU6</accession>
<feature type="compositionally biased region" description="Basic and acidic residues" evidence="1">
    <location>
        <begin position="88"/>
        <end position="101"/>
    </location>
</feature>
<dbReference type="Proteomes" id="UP000775500">
    <property type="component" value="Unassembled WGS sequence"/>
</dbReference>
<dbReference type="EMBL" id="JACJLU010000002">
    <property type="protein sequence ID" value="MBM6830976.1"/>
    <property type="molecule type" value="Genomic_DNA"/>
</dbReference>
<name>A0ABS2FNU6_9FIRM</name>
<evidence type="ECO:0000313" key="2">
    <source>
        <dbReference type="EMBL" id="MBM6830976.1"/>
    </source>
</evidence>
<dbReference type="RefSeq" id="WP_204684905.1">
    <property type="nucleotide sequence ID" value="NZ_JACJLU010000002.1"/>
</dbReference>